<keyword evidence="3 6" id="KW-0032">Aminotransferase</keyword>
<reference evidence="8 9" key="1">
    <citation type="journal article" date="2013" name="Genome Announc.">
        <title>Whole-Genome Sequence of the Clinical Strain Corynebacterium argentoratense DSM 44202, Isolated from a Human Throat Specimen.</title>
        <authorList>
            <person name="Bomholt C."/>
            <person name="Glaub A."/>
            <person name="Gravermann K."/>
            <person name="Albersmeier A."/>
            <person name="Brinkrolf K."/>
            <person name="Ruckert C."/>
            <person name="Tauch A."/>
        </authorList>
    </citation>
    <scope>NUCLEOTIDE SEQUENCE [LARGE SCALE GENOMIC DNA]</scope>
    <source>
        <strain evidence="8">DSM 44202</strain>
    </source>
</reference>
<evidence type="ECO:0000256" key="4">
    <source>
        <dbReference type="ARBA" id="ARBA00022679"/>
    </source>
</evidence>
<dbReference type="GO" id="GO:0008483">
    <property type="term" value="F:transaminase activity"/>
    <property type="evidence" value="ECO:0007669"/>
    <property type="project" value="UniProtKB-KW"/>
</dbReference>
<comment type="cofactor">
    <cofactor evidence="1 6">
        <name>pyridoxal 5'-phosphate</name>
        <dbReference type="ChEBI" id="CHEBI:597326"/>
    </cofactor>
</comment>
<dbReference type="InterPro" id="IPR015424">
    <property type="entry name" value="PyrdxlP-dep_Trfase"/>
</dbReference>
<dbReference type="KEGG" id="caz:CARG_08510"/>
<dbReference type="InterPro" id="IPR004838">
    <property type="entry name" value="NHTrfase_class1_PyrdxlP-BS"/>
</dbReference>
<dbReference type="eggNOG" id="COG0436">
    <property type="taxonomic scope" value="Bacteria"/>
</dbReference>
<dbReference type="HOGENOM" id="CLU_017584_4_3_11"/>
<evidence type="ECO:0000256" key="5">
    <source>
        <dbReference type="ARBA" id="ARBA00022898"/>
    </source>
</evidence>
<dbReference type="GO" id="GO:0030170">
    <property type="term" value="F:pyridoxal phosphate binding"/>
    <property type="evidence" value="ECO:0007669"/>
    <property type="project" value="InterPro"/>
</dbReference>
<dbReference type="SUPFAM" id="SSF53383">
    <property type="entry name" value="PLP-dependent transferases"/>
    <property type="match status" value="1"/>
</dbReference>
<name>U3GZW8_9CORY</name>
<evidence type="ECO:0000256" key="6">
    <source>
        <dbReference type="RuleBase" id="RU000481"/>
    </source>
</evidence>
<dbReference type="PATRIC" id="fig|1348662.3.peg.1678"/>
<feature type="domain" description="Aminotransferase class I/classII large" evidence="7">
    <location>
        <begin position="7"/>
        <end position="338"/>
    </location>
</feature>
<dbReference type="InterPro" id="IPR004839">
    <property type="entry name" value="Aminotransferase_I/II_large"/>
</dbReference>
<dbReference type="EMBL" id="CP006365">
    <property type="protein sequence ID" value="AGU15802.1"/>
    <property type="molecule type" value="Genomic_DNA"/>
</dbReference>
<dbReference type="EC" id="2.6.1.-" evidence="6"/>
<sequence>MGSLPLGYTAIEGIPQLRQRIAEDYPGSTADDVVVTTGASGGLTALFMALKALKAREVRNNDVVGEASADGQVAVAMARPGYPAYRNLLRSIGCGVVEMPCGMDTRFQPTAPMVEGMLAEHPEVAAVIVTSPANPTGTIIESDELEAIARVCQQRGVILISDEIYHGLEYTDHTCTSAWGMRGDVVEHNVVVVGSFSKFYSMTGWRVGWLLLPPSLRDMVVDIQGNLALCAPAVSQYAALGAFDSEEPQAHVAHYARNRELLSTALEGALPHAPIEGAFYAWVDVSSLTDDSEAWCNELLDRFRIAIAPGIDFDEVDGHRYVRISFCCDTTELGAAMDILAANYLKSTSIKPRLFNTEEHS</sequence>
<gene>
    <name evidence="8" type="ORF">CARG_08510</name>
</gene>
<keyword evidence="4 6" id="KW-0808">Transferase</keyword>
<evidence type="ECO:0000256" key="2">
    <source>
        <dbReference type="ARBA" id="ARBA00007441"/>
    </source>
</evidence>
<evidence type="ECO:0000313" key="9">
    <source>
        <dbReference type="Proteomes" id="UP000016943"/>
    </source>
</evidence>
<accession>U3GZW8</accession>
<organism evidence="8 9">
    <name type="scientific">Corynebacterium argentoratense DSM 44202</name>
    <dbReference type="NCBI Taxonomy" id="1348662"/>
    <lineage>
        <taxon>Bacteria</taxon>
        <taxon>Bacillati</taxon>
        <taxon>Actinomycetota</taxon>
        <taxon>Actinomycetes</taxon>
        <taxon>Mycobacteriales</taxon>
        <taxon>Corynebacteriaceae</taxon>
        <taxon>Corynebacterium</taxon>
    </lineage>
</organism>
<dbReference type="AlphaFoldDB" id="U3GZW8"/>
<dbReference type="Proteomes" id="UP000016943">
    <property type="component" value="Chromosome"/>
</dbReference>
<evidence type="ECO:0000259" key="7">
    <source>
        <dbReference type="Pfam" id="PF00155"/>
    </source>
</evidence>
<dbReference type="STRING" id="1348662.CARG_08510"/>
<comment type="similarity">
    <text evidence="2 6">Belongs to the class-I pyridoxal-phosphate-dependent aminotransferase family.</text>
</comment>
<dbReference type="InterPro" id="IPR050596">
    <property type="entry name" value="AspAT/PAT-like"/>
</dbReference>
<evidence type="ECO:0000256" key="1">
    <source>
        <dbReference type="ARBA" id="ARBA00001933"/>
    </source>
</evidence>
<dbReference type="Pfam" id="PF00155">
    <property type="entry name" value="Aminotran_1_2"/>
    <property type="match status" value="1"/>
</dbReference>
<evidence type="ECO:0000313" key="8">
    <source>
        <dbReference type="EMBL" id="AGU15802.1"/>
    </source>
</evidence>
<keyword evidence="5" id="KW-0663">Pyridoxal phosphate</keyword>
<dbReference type="CDD" id="cd00609">
    <property type="entry name" value="AAT_like"/>
    <property type="match status" value="1"/>
</dbReference>
<proteinExistence type="inferred from homology"/>
<dbReference type="PANTHER" id="PTHR46383:SF2">
    <property type="entry name" value="AMINOTRANSFERASE"/>
    <property type="match status" value="1"/>
</dbReference>
<keyword evidence="9" id="KW-1185">Reference proteome</keyword>
<dbReference type="InterPro" id="IPR015421">
    <property type="entry name" value="PyrdxlP-dep_Trfase_major"/>
</dbReference>
<evidence type="ECO:0000256" key="3">
    <source>
        <dbReference type="ARBA" id="ARBA00022576"/>
    </source>
</evidence>
<protein>
    <recommendedName>
        <fullName evidence="6">Aminotransferase</fullName>
        <ecNumber evidence="6">2.6.1.-</ecNumber>
    </recommendedName>
</protein>
<dbReference type="GO" id="GO:0006520">
    <property type="term" value="P:amino acid metabolic process"/>
    <property type="evidence" value="ECO:0007669"/>
    <property type="project" value="InterPro"/>
</dbReference>
<dbReference type="Gene3D" id="3.40.640.10">
    <property type="entry name" value="Type I PLP-dependent aspartate aminotransferase-like (Major domain)"/>
    <property type="match status" value="1"/>
</dbReference>
<dbReference type="PANTHER" id="PTHR46383">
    <property type="entry name" value="ASPARTATE AMINOTRANSFERASE"/>
    <property type="match status" value="1"/>
</dbReference>
<dbReference type="PROSITE" id="PS00105">
    <property type="entry name" value="AA_TRANSFER_CLASS_1"/>
    <property type="match status" value="1"/>
</dbReference>